<dbReference type="PANTHER" id="PTHR30193:SF44">
    <property type="entry name" value="LACTOSE TRANSPORT SYSTEM PERMEASE PROTEIN LACF"/>
    <property type="match status" value="1"/>
</dbReference>
<accession>A0ABS4IWH5</accession>
<evidence type="ECO:0000256" key="3">
    <source>
        <dbReference type="ARBA" id="ARBA00022475"/>
    </source>
</evidence>
<keyword evidence="6 7" id="KW-0472">Membrane</keyword>
<dbReference type="InterPro" id="IPR051393">
    <property type="entry name" value="ABC_transporter_permease"/>
</dbReference>
<feature type="transmembrane region" description="Helical" evidence="7">
    <location>
        <begin position="276"/>
        <end position="296"/>
    </location>
</feature>
<reference evidence="9 10" key="1">
    <citation type="submission" date="2021-03" db="EMBL/GenBank/DDBJ databases">
        <title>Genomic Encyclopedia of Type Strains, Phase IV (KMG-IV): sequencing the most valuable type-strain genomes for metagenomic binning, comparative biology and taxonomic classification.</title>
        <authorList>
            <person name="Goeker M."/>
        </authorList>
    </citation>
    <scope>NUCLEOTIDE SEQUENCE [LARGE SCALE GENOMIC DNA]</scope>
    <source>
        <strain evidence="9 10">DSM 26048</strain>
    </source>
</reference>
<dbReference type="InterPro" id="IPR035906">
    <property type="entry name" value="MetI-like_sf"/>
</dbReference>
<dbReference type="EMBL" id="JAGGLB010000011">
    <property type="protein sequence ID" value="MBP1991942.1"/>
    <property type="molecule type" value="Genomic_DNA"/>
</dbReference>
<evidence type="ECO:0000259" key="8">
    <source>
        <dbReference type="PROSITE" id="PS50928"/>
    </source>
</evidence>
<keyword evidence="4 7" id="KW-0812">Transmembrane</keyword>
<dbReference type="Pfam" id="PF00528">
    <property type="entry name" value="BPD_transp_1"/>
    <property type="match status" value="1"/>
</dbReference>
<comment type="caution">
    <text evidence="9">The sequence shown here is derived from an EMBL/GenBank/DDBJ whole genome shotgun (WGS) entry which is preliminary data.</text>
</comment>
<sequence>MNKTIVRRFKYFKSSWGLTLLALPTICYIFVFSYVPLYGLMVPFKDYNFSQGFWGSPWIGLKNFEYLLNSDLIGIVRNTIVMNGLFIIINVIVGVTVALLLFELGKRASKTYQTLLFLPYFISWIVVSYAVYGFLDPELGIVNKIIAAYGGEQIMFYNEPKYWLFILVAVNAWKLLGYGALMYFAALMGIDSEYYEAAKLDGASRFQQAIHISIPMIRPIIIIMVILSIGNIFYADIGLFYSVPKDSAMLYPATDVIDTYVYRALRVLGDFGMSSAAGLVQSICGFTLVILSNYVIGKISKEDKIF</sequence>
<feature type="transmembrane region" description="Helical" evidence="7">
    <location>
        <begin position="220"/>
        <end position="241"/>
    </location>
</feature>
<comment type="similarity">
    <text evidence="7">Belongs to the binding-protein-dependent transport system permease family.</text>
</comment>
<keyword evidence="2 7" id="KW-0813">Transport</keyword>
<dbReference type="SUPFAM" id="SSF161098">
    <property type="entry name" value="MetI-like"/>
    <property type="match status" value="1"/>
</dbReference>
<dbReference type="PROSITE" id="PS50928">
    <property type="entry name" value="ABC_TM1"/>
    <property type="match status" value="1"/>
</dbReference>
<name>A0ABS4IWH5_9BACL</name>
<evidence type="ECO:0000256" key="1">
    <source>
        <dbReference type="ARBA" id="ARBA00004651"/>
    </source>
</evidence>
<feature type="transmembrane region" description="Helical" evidence="7">
    <location>
        <begin position="162"/>
        <end position="185"/>
    </location>
</feature>
<dbReference type="Proteomes" id="UP001519287">
    <property type="component" value="Unassembled WGS sequence"/>
</dbReference>
<dbReference type="CDD" id="cd06261">
    <property type="entry name" value="TM_PBP2"/>
    <property type="match status" value="1"/>
</dbReference>
<feature type="domain" description="ABC transmembrane type-1" evidence="8">
    <location>
        <begin position="76"/>
        <end position="292"/>
    </location>
</feature>
<dbReference type="InterPro" id="IPR000515">
    <property type="entry name" value="MetI-like"/>
</dbReference>
<evidence type="ECO:0000256" key="6">
    <source>
        <dbReference type="ARBA" id="ARBA00023136"/>
    </source>
</evidence>
<dbReference type="RefSeq" id="WP_209972667.1">
    <property type="nucleotide sequence ID" value="NZ_JAGGLB010000011.1"/>
</dbReference>
<evidence type="ECO:0000256" key="2">
    <source>
        <dbReference type="ARBA" id="ARBA00022448"/>
    </source>
</evidence>
<feature type="transmembrane region" description="Helical" evidence="7">
    <location>
        <begin position="80"/>
        <end position="102"/>
    </location>
</feature>
<proteinExistence type="inferred from homology"/>
<feature type="transmembrane region" description="Helical" evidence="7">
    <location>
        <begin position="114"/>
        <end position="135"/>
    </location>
</feature>
<organism evidence="9 10">
    <name type="scientific">Paenibacillus eucommiae</name>
    <dbReference type="NCBI Taxonomy" id="1355755"/>
    <lineage>
        <taxon>Bacteria</taxon>
        <taxon>Bacillati</taxon>
        <taxon>Bacillota</taxon>
        <taxon>Bacilli</taxon>
        <taxon>Bacillales</taxon>
        <taxon>Paenibacillaceae</taxon>
        <taxon>Paenibacillus</taxon>
    </lineage>
</organism>
<feature type="transmembrane region" description="Helical" evidence="7">
    <location>
        <begin position="20"/>
        <end position="41"/>
    </location>
</feature>
<keyword evidence="3" id="KW-1003">Cell membrane</keyword>
<evidence type="ECO:0000313" key="9">
    <source>
        <dbReference type="EMBL" id="MBP1991942.1"/>
    </source>
</evidence>
<evidence type="ECO:0000256" key="5">
    <source>
        <dbReference type="ARBA" id="ARBA00022989"/>
    </source>
</evidence>
<evidence type="ECO:0000313" key="10">
    <source>
        <dbReference type="Proteomes" id="UP001519287"/>
    </source>
</evidence>
<dbReference type="PANTHER" id="PTHR30193">
    <property type="entry name" value="ABC TRANSPORTER PERMEASE PROTEIN"/>
    <property type="match status" value="1"/>
</dbReference>
<protein>
    <submittedName>
        <fullName evidence="9">Aldouronate transport system permease protein</fullName>
    </submittedName>
</protein>
<keyword evidence="5 7" id="KW-1133">Transmembrane helix</keyword>
<gene>
    <name evidence="9" type="ORF">J2Z66_003550</name>
</gene>
<dbReference type="Gene3D" id="1.10.3720.10">
    <property type="entry name" value="MetI-like"/>
    <property type="match status" value="1"/>
</dbReference>
<evidence type="ECO:0000256" key="7">
    <source>
        <dbReference type="RuleBase" id="RU363032"/>
    </source>
</evidence>
<keyword evidence="10" id="KW-1185">Reference proteome</keyword>
<evidence type="ECO:0000256" key="4">
    <source>
        <dbReference type="ARBA" id="ARBA00022692"/>
    </source>
</evidence>
<comment type="subcellular location">
    <subcellularLocation>
        <location evidence="1 7">Cell membrane</location>
        <topology evidence="1 7">Multi-pass membrane protein</topology>
    </subcellularLocation>
</comment>